<name>A0A4R5A1D1_9ACTN</name>
<evidence type="ECO:0000313" key="6">
    <source>
        <dbReference type="Proteomes" id="UP000295217"/>
    </source>
</evidence>
<feature type="chain" id="PRO_5038655690" evidence="4">
    <location>
        <begin position="24"/>
        <end position="418"/>
    </location>
</feature>
<sequence>MKKSLLCVAALLALAGCSGSTPADNAGASGGEEGRGPIAVASRPDPGGVFQTLADRWNESHPGEPVELIEQPQSSDDARAQLVQNLQARSTEFDLILANNVWISEFAARGWIAELPADELPADGLLEAPLATAEYDGALYAVPLFTDAGLLYYRTDLVPEPPSTFAELIGYCDIAAAQGMGCYAGQYAKTDGLTVNAQEAINAAGGDVLDESGAPDVGTAEAAAGLQLLRDGFDQGWIPREAITYTEEEGRTAFQQGRLLFLRNWPYMHNLASAEGDGNVVAGKFDVAPLPGIDGPGASALGGWNLAVSSYSEHPETARDFALWLLEPEQQRTLVTDGGLSPVLAELYDDPELVAQYPYLPTLKDALANARPLPKSPVWSAISLAVQDSVYAVLQGELDPADAVEQLQAALTDAIENA</sequence>
<dbReference type="GO" id="GO:0055052">
    <property type="term" value="C:ATP-binding cassette (ABC) transporter complex, substrate-binding subunit-containing"/>
    <property type="evidence" value="ECO:0007669"/>
    <property type="project" value="TreeGrafter"/>
</dbReference>
<proteinExistence type="inferred from homology"/>
<dbReference type="PANTHER" id="PTHR30061">
    <property type="entry name" value="MALTOSE-BINDING PERIPLASMIC PROTEIN"/>
    <property type="match status" value="1"/>
</dbReference>
<dbReference type="OrthoDB" id="3495561at2"/>
<evidence type="ECO:0000256" key="4">
    <source>
        <dbReference type="SAM" id="SignalP"/>
    </source>
</evidence>
<dbReference type="EMBL" id="SMLB01000069">
    <property type="protein sequence ID" value="TDD64414.1"/>
    <property type="molecule type" value="Genomic_DNA"/>
</dbReference>
<comment type="similarity">
    <text evidence="1">Belongs to the bacterial solute-binding protein 1 family.</text>
</comment>
<gene>
    <name evidence="5" type="ORF">E1262_28385</name>
</gene>
<organism evidence="5 6">
    <name type="scientific">Jiangella aurantiaca</name>
    <dbReference type="NCBI Taxonomy" id="2530373"/>
    <lineage>
        <taxon>Bacteria</taxon>
        <taxon>Bacillati</taxon>
        <taxon>Actinomycetota</taxon>
        <taxon>Actinomycetes</taxon>
        <taxon>Jiangellales</taxon>
        <taxon>Jiangellaceae</taxon>
        <taxon>Jiangella</taxon>
    </lineage>
</organism>
<dbReference type="PROSITE" id="PS51257">
    <property type="entry name" value="PROKAR_LIPOPROTEIN"/>
    <property type="match status" value="1"/>
</dbReference>
<dbReference type="CDD" id="cd14750">
    <property type="entry name" value="PBP2_TMBP"/>
    <property type="match status" value="1"/>
</dbReference>
<evidence type="ECO:0000256" key="3">
    <source>
        <dbReference type="ARBA" id="ARBA00022729"/>
    </source>
</evidence>
<dbReference type="GO" id="GO:1901982">
    <property type="term" value="F:maltose binding"/>
    <property type="evidence" value="ECO:0007669"/>
    <property type="project" value="TreeGrafter"/>
</dbReference>
<keyword evidence="3 4" id="KW-0732">Signal</keyword>
<protein>
    <submittedName>
        <fullName evidence="5">ABC transporter substrate-binding protein</fullName>
    </submittedName>
</protein>
<dbReference type="Gene3D" id="3.40.190.10">
    <property type="entry name" value="Periplasmic binding protein-like II"/>
    <property type="match status" value="2"/>
</dbReference>
<dbReference type="Proteomes" id="UP000295217">
    <property type="component" value="Unassembled WGS sequence"/>
</dbReference>
<dbReference type="PANTHER" id="PTHR30061:SF50">
    <property type="entry name" value="MALTOSE_MALTODEXTRIN-BINDING PERIPLASMIC PROTEIN"/>
    <property type="match status" value="1"/>
</dbReference>
<dbReference type="SUPFAM" id="SSF53850">
    <property type="entry name" value="Periplasmic binding protein-like II"/>
    <property type="match status" value="1"/>
</dbReference>
<keyword evidence="2" id="KW-0813">Transport</keyword>
<feature type="signal peptide" evidence="4">
    <location>
        <begin position="1"/>
        <end position="23"/>
    </location>
</feature>
<evidence type="ECO:0000256" key="1">
    <source>
        <dbReference type="ARBA" id="ARBA00008520"/>
    </source>
</evidence>
<comment type="caution">
    <text evidence="5">The sequence shown here is derived from an EMBL/GenBank/DDBJ whole genome shotgun (WGS) entry which is preliminary data.</text>
</comment>
<evidence type="ECO:0000313" key="5">
    <source>
        <dbReference type="EMBL" id="TDD64414.1"/>
    </source>
</evidence>
<dbReference type="AlphaFoldDB" id="A0A4R5A1D1"/>
<reference evidence="5 6" key="1">
    <citation type="submission" date="2019-02" db="EMBL/GenBank/DDBJ databases">
        <title>Draft genome sequences of novel Actinobacteria.</title>
        <authorList>
            <person name="Sahin N."/>
            <person name="Ay H."/>
            <person name="Saygin H."/>
        </authorList>
    </citation>
    <scope>NUCLEOTIDE SEQUENCE [LARGE SCALE GENOMIC DNA]</scope>
    <source>
        <strain evidence="5 6">8K307</strain>
    </source>
</reference>
<accession>A0A4R5A1D1</accession>
<evidence type="ECO:0000256" key="2">
    <source>
        <dbReference type="ARBA" id="ARBA00022448"/>
    </source>
</evidence>
<dbReference type="InterPro" id="IPR006059">
    <property type="entry name" value="SBP"/>
</dbReference>
<dbReference type="RefSeq" id="WP_132107706.1">
    <property type="nucleotide sequence ID" value="NZ_SMLB01000069.1"/>
</dbReference>
<dbReference type="Pfam" id="PF01547">
    <property type="entry name" value="SBP_bac_1"/>
    <property type="match status" value="1"/>
</dbReference>
<dbReference type="GO" id="GO:0015768">
    <property type="term" value="P:maltose transport"/>
    <property type="evidence" value="ECO:0007669"/>
    <property type="project" value="TreeGrafter"/>
</dbReference>
<dbReference type="GO" id="GO:0042956">
    <property type="term" value="P:maltodextrin transmembrane transport"/>
    <property type="evidence" value="ECO:0007669"/>
    <property type="project" value="TreeGrafter"/>
</dbReference>
<keyword evidence="6" id="KW-1185">Reference proteome</keyword>